<accession>A0A812ZJ05</accession>
<dbReference type="OrthoDB" id="10488007at2759"/>
<feature type="compositionally biased region" description="Basic residues" evidence="1">
    <location>
        <begin position="274"/>
        <end position="284"/>
    </location>
</feature>
<evidence type="ECO:0000313" key="3">
    <source>
        <dbReference type="Proteomes" id="UP000601435"/>
    </source>
</evidence>
<reference evidence="2" key="1">
    <citation type="submission" date="2021-02" db="EMBL/GenBank/DDBJ databases">
        <authorList>
            <person name="Dougan E. K."/>
            <person name="Rhodes N."/>
            <person name="Thang M."/>
            <person name="Chan C."/>
        </authorList>
    </citation>
    <scope>NUCLEOTIDE SEQUENCE</scope>
</reference>
<dbReference type="Proteomes" id="UP000601435">
    <property type="component" value="Unassembled WGS sequence"/>
</dbReference>
<protein>
    <submittedName>
        <fullName evidence="2">Uncharacterized protein</fullName>
    </submittedName>
</protein>
<feature type="compositionally biased region" description="Basic residues" evidence="1">
    <location>
        <begin position="171"/>
        <end position="192"/>
    </location>
</feature>
<comment type="caution">
    <text evidence="2">The sequence shown here is derived from an EMBL/GenBank/DDBJ whole genome shotgun (WGS) entry which is preliminary data.</text>
</comment>
<proteinExistence type="predicted"/>
<feature type="compositionally biased region" description="Basic and acidic residues" evidence="1">
    <location>
        <begin position="240"/>
        <end position="249"/>
    </location>
</feature>
<evidence type="ECO:0000256" key="1">
    <source>
        <dbReference type="SAM" id="MobiDB-lite"/>
    </source>
</evidence>
<dbReference type="AlphaFoldDB" id="A0A812ZJ05"/>
<sequence>MVETPPSVSPADFATAEPGSTTTPASSAPVVGQSDDDSDEVTVVGSKSFLEDLSAEELQERLAITSAQLRDRKMVQLKNILAFNAARKRLLAAGYALDTDETQVPAVLPPDVDLATPSPRGGKPAEITPSPVSAAVAREGDFPDVDGDVFLTRREQLGLRTRGHITVDAKPKKKASPKRKGKGKGKGKKSRKSTSSGSKAVPEQIEPVPSEPLEQEVEEPVPKPKKAAPKRKAIVVEPTEEPKESVDPKPKKKAASKRKAVVVEEPGEEPEAKPKKKAAPKRKAVVVEEPEEPEAKPKKRAAPKTKAVVEEEPTEEPEKTVEEPKGKRVRAKNGVIEYSAPLSRRQLRNAFLCQFQECHESSCRGPTAIGQFPLEAPVRLVPYWTKCQMGIKVLHVKDGQRELRQPYYISGSSPCWCSLVLCAKQVAAQLPMCFYLIIFF</sequence>
<feature type="compositionally biased region" description="Basic residues" evidence="1">
    <location>
        <begin position="223"/>
        <end position="233"/>
    </location>
</feature>
<feature type="compositionally biased region" description="Basic residues" evidence="1">
    <location>
        <begin position="250"/>
        <end position="260"/>
    </location>
</feature>
<keyword evidence="3" id="KW-1185">Reference proteome</keyword>
<organism evidence="2 3">
    <name type="scientific">Symbiodinium necroappetens</name>
    <dbReference type="NCBI Taxonomy" id="1628268"/>
    <lineage>
        <taxon>Eukaryota</taxon>
        <taxon>Sar</taxon>
        <taxon>Alveolata</taxon>
        <taxon>Dinophyceae</taxon>
        <taxon>Suessiales</taxon>
        <taxon>Symbiodiniaceae</taxon>
        <taxon>Symbiodinium</taxon>
    </lineage>
</organism>
<name>A0A812ZJ05_9DINO</name>
<dbReference type="EMBL" id="CAJNJA010047931">
    <property type="protein sequence ID" value="CAE7827662.1"/>
    <property type="molecule type" value="Genomic_DNA"/>
</dbReference>
<feature type="compositionally biased region" description="Basic and acidic residues" evidence="1">
    <location>
        <begin position="316"/>
        <end position="326"/>
    </location>
</feature>
<feature type="region of interest" description="Disordered" evidence="1">
    <location>
        <begin position="162"/>
        <end position="327"/>
    </location>
</feature>
<feature type="region of interest" description="Disordered" evidence="1">
    <location>
        <begin position="1"/>
        <end position="41"/>
    </location>
</feature>
<evidence type="ECO:0000313" key="2">
    <source>
        <dbReference type="EMBL" id="CAE7827662.1"/>
    </source>
</evidence>
<gene>
    <name evidence="2" type="ORF">SNEC2469_LOCUS24717</name>
</gene>